<keyword evidence="1" id="KW-0812">Transmembrane</keyword>
<protein>
    <submittedName>
        <fullName evidence="2">DUF4845 domain-containing protein</fullName>
    </submittedName>
</protein>
<dbReference type="Proteomes" id="UP001499959">
    <property type="component" value="Unassembled WGS sequence"/>
</dbReference>
<evidence type="ECO:0000313" key="3">
    <source>
        <dbReference type="Proteomes" id="UP001499959"/>
    </source>
</evidence>
<evidence type="ECO:0000313" key="2">
    <source>
        <dbReference type="EMBL" id="GAA4806615.1"/>
    </source>
</evidence>
<name>A0ABP9C8I4_9GAMM</name>
<keyword evidence="3" id="KW-1185">Reference proteome</keyword>
<evidence type="ECO:0000256" key="1">
    <source>
        <dbReference type="SAM" id="Phobius"/>
    </source>
</evidence>
<dbReference type="Pfam" id="PF16137">
    <property type="entry name" value="DUF4845"/>
    <property type="match status" value="1"/>
</dbReference>
<reference evidence="3" key="1">
    <citation type="journal article" date="2019" name="Int. J. Syst. Evol. Microbiol.">
        <title>The Global Catalogue of Microorganisms (GCM) 10K type strain sequencing project: providing services to taxonomists for standard genome sequencing and annotation.</title>
        <authorList>
            <consortium name="The Broad Institute Genomics Platform"/>
            <consortium name="The Broad Institute Genome Sequencing Center for Infectious Disease"/>
            <person name="Wu L."/>
            <person name="Ma J."/>
        </authorList>
    </citation>
    <scope>NUCLEOTIDE SEQUENCE [LARGE SCALE GENOMIC DNA]</scope>
    <source>
        <strain evidence="3">JCM 18204</strain>
    </source>
</reference>
<sequence>MRRNQSGMTLISFVIVASVVGFFLFILMKLFPMYQEYFAVKSAMKGLAAEAGIATEQPAQIKEKFFKRLYISYSENVKPQHVKIENKGSGQGQVMYVNYEVRVPLMYNLDAVGKFSAEQALSGTAAY</sequence>
<keyword evidence="1" id="KW-1133">Transmembrane helix</keyword>
<dbReference type="InterPro" id="IPR032314">
    <property type="entry name" value="DUF4845"/>
</dbReference>
<gene>
    <name evidence="2" type="ORF">GCM10023307_36560</name>
</gene>
<proteinExistence type="predicted"/>
<keyword evidence="1" id="KW-0472">Membrane</keyword>
<feature type="transmembrane region" description="Helical" evidence="1">
    <location>
        <begin position="6"/>
        <end position="27"/>
    </location>
</feature>
<dbReference type="RefSeq" id="WP_345304815.1">
    <property type="nucleotide sequence ID" value="NZ_BAABJE010000030.1"/>
</dbReference>
<comment type="caution">
    <text evidence="2">The sequence shown here is derived from an EMBL/GenBank/DDBJ whole genome shotgun (WGS) entry which is preliminary data.</text>
</comment>
<dbReference type="EMBL" id="BAABJE010000030">
    <property type="protein sequence ID" value="GAA4806615.1"/>
    <property type="molecule type" value="Genomic_DNA"/>
</dbReference>
<organism evidence="2 3">
    <name type="scientific">Lysobacter hankyongensis</name>
    <dbReference type="NCBI Taxonomy" id="1176535"/>
    <lineage>
        <taxon>Bacteria</taxon>
        <taxon>Pseudomonadati</taxon>
        <taxon>Pseudomonadota</taxon>
        <taxon>Gammaproteobacteria</taxon>
        <taxon>Lysobacterales</taxon>
        <taxon>Lysobacteraceae</taxon>
        <taxon>Lysobacter</taxon>
    </lineage>
</organism>
<accession>A0ABP9C8I4</accession>